<dbReference type="Gene3D" id="2.40.10.10">
    <property type="entry name" value="Trypsin-like serine proteases"/>
    <property type="match status" value="1"/>
</dbReference>
<dbReference type="InterPro" id="IPR001254">
    <property type="entry name" value="Trypsin_dom"/>
</dbReference>
<evidence type="ECO:0000256" key="1">
    <source>
        <dbReference type="ARBA" id="ARBA00022670"/>
    </source>
</evidence>
<evidence type="ECO:0000256" key="3">
    <source>
        <dbReference type="ARBA" id="ARBA00022825"/>
    </source>
</evidence>
<comment type="caution">
    <text evidence="7">The sequence shown here is derived from an EMBL/GenBank/DDBJ whole genome shotgun (WGS) entry which is preliminary data.</text>
</comment>
<evidence type="ECO:0000256" key="4">
    <source>
        <dbReference type="ARBA" id="ARBA00023157"/>
    </source>
</evidence>
<dbReference type="GO" id="GO:0006508">
    <property type="term" value="P:proteolysis"/>
    <property type="evidence" value="ECO:0007669"/>
    <property type="project" value="UniProtKB-KW"/>
</dbReference>
<keyword evidence="2 5" id="KW-0378">Hydrolase</keyword>
<dbReference type="GO" id="GO:0004252">
    <property type="term" value="F:serine-type endopeptidase activity"/>
    <property type="evidence" value="ECO:0007669"/>
    <property type="project" value="InterPro"/>
</dbReference>
<evidence type="ECO:0000313" key="8">
    <source>
        <dbReference type="Proteomes" id="UP001200034"/>
    </source>
</evidence>
<protein>
    <recommendedName>
        <fullName evidence="6">Peptidase S1 domain-containing protein</fullName>
    </recommendedName>
</protein>
<dbReference type="Proteomes" id="UP001200034">
    <property type="component" value="Unassembled WGS sequence"/>
</dbReference>
<keyword evidence="4" id="KW-1015">Disulfide bond</keyword>
<keyword evidence="8" id="KW-1185">Reference proteome</keyword>
<dbReference type="AlphaFoldDB" id="A0AAD4K847"/>
<dbReference type="FunFam" id="2.40.10.10:FF:000068">
    <property type="entry name" value="transmembrane protease serine 2"/>
    <property type="match status" value="1"/>
</dbReference>
<dbReference type="InterPro" id="IPR050127">
    <property type="entry name" value="Serine_Proteases_S1"/>
</dbReference>
<dbReference type="Pfam" id="PF00089">
    <property type="entry name" value="Trypsin"/>
    <property type="match status" value="1"/>
</dbReference>
<dbReference type="PROSITE" id="PS50240">
    <property type="entry name" value="TRYPSIN_DOM"/>
    <property type="match status" value="1"/>
</dbReference>
<dbReference type="SMART" id="SM00020">
    <property type="entry name" value="Tryp_SPc"/>
    <property type="match status" value="1"/>
</dbReference>
<reference evidence="7" key="1">
    <citation type="journal article" date="2021" name="Mol. Ecol. Resour.">
        <title>Phylogenomic analyses of the genus Drosophila reveals genomic signals of climate adaptation.</title>
        <authorList>
            <person name="Li F."/>
            <person name="Rane R.V."/>
            <person name="Luria V."/>
            <person name="Xiong Z."/>
            <person name="Chen J."/>
            <person name="Li Z."/>
            <person name="Catullo R.A."/>
            <person name="Griffin P.C."/>
            <person name="Schiffer M."/>
            <person name="Pearce S."/>
            <person name="Lee S.F."/>
            <person name="McElroy K."/>
            <person name="Stocker A."/>
            <person name="Shirriffs J."/>
            <person name="Cockerell F."/>
            <person name="Coppin C."/>
            <person name="Sgro C.M."/>
            <person name="Karger A."/>
            <person name="Cain J.W."/>
            <person name="Weber J.A."/>
            <person name="Santpere G."/>
            <person name="Kirschner M.W."/>
            <person name="Hoffmann A.A."/>
            <person name="Oakeshott J.G."/>
            <person name="Zhang G."/>
        </authorList>
    </citation>
    <scope>NUCLEOTIDE SEQUENCE</scope>
    <source>
        <strain evidence="7">BGI-SZ-2011g</strain>
    </source>
</reference>
<evidence type="ECO:0000256" key="2">
    <source>
        <dbReference type="ARBA" id="ARBA00022801"/>
    </source>
</evidence>
<evidence type="ECO:0000259" key="6">
    <source>
        <dbReference type="PROSITE" id="PS50240"/>
    </source>
</evidence>
<evidence type="ECO:0000256" key="5">
    <source>
        <dbReference type="RuleBase" id="RU363034"/>
    </source>
</evidence>
<sequence length="302" mass="34328">MWYPNFHCNCNKTSRLPQMSRCSHCRRSYCCQRGQYSFGVAIIGEIFEKSINISGSISKYPYMVSLQDMHQSYGNKINATQKRIYQHFCGGSLISERWILSAAHCVWRKNTQQIVAFVGYENIENVHKLEPYGVERVEYIYFQPSNYRNDIALLYLDRAFKSQLSNSLQYAQLPPQGMKPHSNESCRIIGYGATRHAGPSQKQLFEAEVRVIGNKQCRDIIGHIWAPKNGGNTVCALGNNQDSCQGDSGGPLICRYGSDGGEYIYGLVSHGLTCGIKGMPSIYTVTRPYYDWVQLLLHKTWT</sequence>
<evidence type="ECO:0000313" key="7">
    <source>
        <dbReference type="EMBL" id="KAH8381603.1"/>
    </source>
</evidence>
<accession>A0AAD4K847</accession>
<dbReference type="InterPro" id="IPR033116">
    <property type="entry name" value="TRYPSIN_SER"/>
</dbReference>
<dbReference type="GO" id="GO:0005615">
    <property type="term" value="C:extracellular space"/>
    <property type="evidence" value="ECO:0007669"/>
    <property type="project" value="TreeGrafter"/>
</dbReference>
<feature type="domain" description="Peptidase S1" evidence="6">
    <location>
        <begin position="42"/>
        <end position="298"/>
    </location>
</feature>
<dbReference type="PANTHER" id="PTHR24264:SF40">
    <property type="entry name" value="HYALURONAN-BINDING PROTEIN 2"/>
    <property type="match status" value="1"/>
</dbReference>
<keyword evidence="3 5" id="KW-0720">Serine protease</keyword>
<dbReference type="PRINTS" id="PR00722">
    <property type="entry name" value="CHYMOTRYPSIN"/>
</dbReference>
<organism evidence="7 8">
    <name type="scientific">Drosophila rubida</name>
    <dbReference type="NCBI Taxonomy" id="30044"/>
    <lineage>
        <taxon>Eukaryota</taxon>
        <taxon>Metazoa</taxon>
        <taxon>Ecdysozoa</taxon>
        <taxon>Arthropoda</taxon>
        <taxon>Hexapoda</taxon>
        <taxon>Insecta</taxon>
        <taxon>Pterygota</taxon>
        <taxon>Neoptera</taxon>
        <taxon>Endopterygota</taxon>
        <taxon>Diptera</taxon>
        <taxon>Brachycera</taxon>
        <taxon>Muscomorpha</taxon>
        <taxon>Ephydroidea</taxon>
        <taxon>Drosophilidae</taxon>
        <taxon>Drosophila</taxon>
    </lineage>
</organism>
<dbReference type="InterPro" id="IPR001314">
    <property type="entry name" value="Peptidase_S1A"/>
</dbReference>
<dbReference type="InterPro" id="IPR009003">
    <property type="entry name" value="Peptidase_S1_PA"/>
</dbReference>
<gene>
    <name evidence="7" type="ORF">KR093_009131</name>
</gene>
<proteinExistence type="predicted"/>
<dbReference type="InterPro" id="IPR043504">
    <property type="entry name" value="Peptidase_S1_PA_chymotrypsin"/>
</dbReference>
<name>A0AAD4K847_9MUSC</name>
<dbReference type="EMBL" id="JAJJHW010000824">
    <property type="protein sequence ID" value="KAH8381603.1"/>
    <property type="molecule type" value="Genomic_DNA"/>
</dbReference>
<dbReference type="CDD" id="cd00190">
    <property type="entry name" value="Tryp_SPc"/>
    <property type="match status" value="1"/>
</dbReference>
<dbReference type="SUPFAM" id="SSF50494">
    <property type="entry name" value="Trypsin-like serine proteases"/>
    <property type="match status" value="1"/>
</dbReference>
<dbReference type="PROSITE" id="PS00135">
    <property type="entry name" value="TRYPSIN_SER"/>
    <property type="match status" value="1"/>
</dbReference>
<dbReference type="PROSITE" id="PS00134">
    <property type="entry name" value="TRYPSIN_HIS"/>
    <property type="match status" value="1"/>
</dbReference>
<dbReference type="InterPro" id="IPR018114">
    <property type="entry name" value="TRYPSIN_HIS"/>
</dbReference>
<keyword evidence="1 5" id="KW-0645">Protease</keyword>
<dbReference type="PANTHER" id="PTHR24264">
    <property type="entry name" value="TRYPSIN-RELATED"/>
    <property type="match status" value="1"/>
</dbReference>